<accession>A0ABQ0DK18</accession>
<feature type="transmembrane region" description="Helical" evidence="1">
    <location>
        <begin position="108"/>
        <end position="130"/>
    </location>
</feature>
<name>A0ABQ0DK18_9EUKA</name>
<sequence>MSSTVDDKMEYYSLSDLTVSALRDFYLNLDDLHDLCSTMVDYYEKEQRTTLGSDKYLNLIESEVFLVEDIASSACEMLQKYKTVINALKRCHDDRELARKELSKPKKIINYFLFNHVNILIINSAAMIPISTTNNKIATIRE</sequence>
<dbReference type="EMBL" id="BAAFRS010000138">
    <property type="protein sequence ID" value="GAB1223208.1"/>
    <property type="molecule type" value="Genomic_DNA"/>
</dbReference>
<reference evidence="2 3" key="1">
    <citation type="journal article" date="2019" name="PLoS Negl. Trop. Dis.">
        <title>Whole genome sequencing of Entamoeba nuttalli reveals mammalian host-related molecular signatures and a novel octapeptide-repeat surface protein.</title>
        <authorList>
            <person name="Tanaka M."/>
            <person name="Makiuchi T."/>
            <person name="Komiyama T."/>
            <person name="Shiina T."/>
            <person name="Osaki K."/>
            <person name="Tachibana H."/>
        </authorList>
    </citation>
    <scope>NUCLEOTIDE SEQUENCE [LARGE SCALE GENOMIC DNA]</scope>
    <source>
        <strain evidence="2 3">P19-061405</strain>
    </source>
</reference>
<keyword evidence="3" id="KW-1185">Reference proteome</keyword>
<dbReference type="Proteomes" id="UP001628156">
    <property type="component" value="Unassembled WGS sequence"/>
</dbReference>
<keyword evidence="1" id="KW-0472">Membrane</keyword>
<evidence type="ECO:0000313" key="3">
    <source>
        <dbReference type="Proteomes" id="UP001628156"/>
    </source>
</evidence>
<comment type="caution">
    <text evidence="2">The sequence shown here is derived from an EMBL/GenBank/DDBJ whole genome shotgun (WGS) entry which is preliminary data.</text>
</comment>
<organism evidence="2 3">
    <name type="scientific">Entamoeba nuttalli</name>
    <dbReference type="NCBI Taxonomy" id="412467"/>
    <lineage>
        <taxon>Eukaryota</taxon>
        <taxon>Amoebozoa</taxon>
        <taxon>Evosea</taxon>
        <taxon>Archamoebae</taxon>
        <taxon>Mastigamoebida</taxon>
        <taxon>Entamoebidae</taxon>
        <taxon>Entamoeba</taxon>
    </lineage>
</organism>
<gene>
    <name evidence="2" type="ORF">ENUP19_0138G0009</name>
</gene>
<keyword evidence="1" id="KW-0812">Transmembrane</keyword>
<proteinExistence type="predicted"/>
<keyword evidence="1" id="KW-1133">Transmembrane helix</keyword>
<evidence type="ECO:0000256" key="1">
    <source>
        <dbReference type="SAM" id="Phobius"/>
    </source>
</evidence>
<evidence type="ECO:0000313" key="2">
    <source>
        <dbReference type="EMBL" id="GAB1223208.1"/>
    </source>
</evidence>
<protein>
    <submittedName>
        <fullName evidence="2">Uncharacterized protein</fullName>
    </submittedName>
</protein>